<reference evidence="4 5" key="1">
    <citation type="submission" date="2020-01" db="EMBL/GenBank/DDBJ databases">
        <title>Kibdelosporangium persica a novel Actinomycetes from a hot desert in Iran.</title>
        <authorList>
            <person name="Safaei N."/>
            <person name="Zaburannyi N."/>
            <person name="Mueller R."/>
            <person name="Wink J."/>
        </authorList>
    </citation>
    <scope>NUCLEOTIDE SEQUENCE [LARGE SCALE GENOMIC DNA]</scope>
    <source>
        <strain evidence="4 5">4NS15</strain>
    </source>
</reference>
<dbReference type="Pfam" id="PF04264">
    <property type="entry name" value="YceI"/>
    <property type="match status" value="1"/>
</dbReference>
<dbReference type="EMBL" id="JAAATY010000026">
    <property type="protein sequence ID" value="NRN69295.1"/>
    <property type="molecule type" value="Genomic_DNA"/>
</dbReference>
<dbReference type="Gene3D" id="2.40.128.110">
    <property type="entry name" value="Lipid/polyisoprenoid-binding, YceI-like"/>
    <property type="match status" value="1"/>
</dbReference>
<dbReference type="PANTHER" id="PTHR34406">
    <property type="entry name" value="PROTEIN YCEI"/>
    <property type="match status" value="1"/>
</dbReference>
<evidence type="ECO:0000256" key="1">
    <source>
        <dbReference type="ARBA" id="ARBA00008812"/>
    </source>
</evidence>
<feature type="domain" description="Lipid/polyisoprenoid-binding YceI-like" evidence="3">
    <location>
        <begin position="77"/>
        <end position="243"/>
    </location>
</feature>
<comment type="similarity">
    <text evidence="1">Belongs to the UPF0312 family.</text>
</comment>
<dbReference type="InterPro" id="IPR036761">
    <property type="entry name" value="TTHA0802/YceI-like_sf"/>
</dbReference>
<keyword evidence="5" id="KW-1185">Reference proteome</keyword>
<evidence type="ECO:0000259" key="3">
    <source>
        <dbReference type="SMART" id="SM00867"/>
    </source>
</evidence>
<sequence>MSEKANEPDWTERRSTGMGRFKRHWKAWLIGAIALGLLAFVGGPWFYINVLSDPPAQELALGEGQQGGGEAVPVDGTWTVSEGSQAGYRVQEILFGQDTTAVGRTGKVTGTAALSGTRITSGEVTVDMASVATDKSGRDEQFRNNIMSVSQFPTSTFALRGPVDFGSVPAAGQKVSVKAAGQLTLRGVGKSVQVDLSVVRNADTIQVQTSIPVKFADYSIPDPGIPGIDIEDNGIIEVLLNLRKTT</sequence>
<feature type="transmembrane region" description="Helical" evidence="2">
    <location>
        <begin position="27"/>
        <end position="48"/>
    </location>
</feature>
<dbReference type="SUPFAM" id="SSF101874">
    <property type="entry name" value="YceI-like"/>
    <property type="match status" value="1"/>
</dbReference>
<dbReference type="PANTHER" id="PTHR34406:SF1">
    <property type="entry name" value="PROTEIN YCEI"/>
    <property type="match status" value="1"/>
</dbReference>
<comment type="caution">
    <text evidence="4">The sequence shown here is derived from an EMBL/GenBank/DDBJ whole genome shotgun (WGS) entry which is preliminary data.</text>
</comment>
<dbReference type="Proteomes" id="UP000763557">
    <property type="component" value="Unassembled WGS sequence"/>
</dbReference>
<accession>A0ABX2FD52</accession>
<keyword evidence="2" id="KW-1133">Transmembrane helix</keyword>
<evidence type="ECO:0000313" key="5">
    <source>
        <dbReference type="Proteomes" id="UP000763557"/>
    </source>
</evidence>
<gene>
    <name evidence="4" type="ORF">GC106_65520</name>
</gene>
<evidence type="ECO:0000256" key="2">
    <source>
        <dbReference type="SAM" id="Phobius"/>
    </source>
</evidence>
<name>A0ABX2FD52_9PSEU</name>
<organism evidence="4 5">
    <name type="scientific">Kibdelosporangium persicum</name>
    <dbReference type="NCBI Taxonomy" id="2698649"/>
    <lineage>
        <taxon>Bacteria</taxon>
        <taxon>Bacillati</taxon>
        <taxon>Actinomycetota</taxon>
        <taxon>Actinomycetes</taxon>
        <taxon>Pseudonocardiales</taxon>
        <taxon>Pseudonocardiaceae</taxon>
        <taxon>Kibdelosporangium</taxon>
    </lineage>
</organism>
<keyword evidence="2" id="KW-0472">Membrane</keyword>
<dbReference type="InterPro" id="IPR007372">
    <property type="entry name" value="Lipid/polyisoprenoid-bd_YceI"/>
</dbReference>
<protein>
    <submittedName>
        <fullName evidence="4">Polyisoprenoid-binding protein YceI</fullName>
    </submittedName>
</protein>
<dbReference type="SMART" id="SM00867">
    <property type="entry name" value="YceI"/>
    <property type="match status" value="1"/>
</dbReference>
<evidence type="ECO:0000313" key="4">
    <source>
        <dbReference type="EMBL" id="NRN69295.1"/>
    </source>
</evidence>
<proteinExistence type="inferred from homology"/>
<keyword evidence="2" id="KW-0812">Transmembrane</keyword>